<keyword evidence="2" id="KW-0238">DNA-binding</keyword>
<keyword evidence="1" id="KW-0175">Coiled coil</keyword>
<dbReference type="RefSeq" id="WP_187007003.1">
    <property type="nucleotide sequence ID" value="NZ_JACRWD010000019.1"/>
</dbReference>
<comment type="caution">
    <text evidence="2">The sequence shown here is derived from an EMBL/GenBank/DDBJ whole genome shotgun (WGS) entry which is preliminary data.</text>
</comment>
<organism evidence="2 3">
    <name type="scientific">Paeniclostridium hominis</name>
    <dbReference type="NCBI Taxonomy" id="2764329"/>
    <lineage>
        <taxon>Bacteria</taxon>
        <taxon>Bacillati</taxon>
        <taxon>Bacillota</taxon>
        <taxon>Clostridia</taxon>
        <taxon>Peptostreptococcales</taxon>
        <taxon>Peptostreptococcaceae</taxon>
        <taxon>Paeniclostridium</taxon>
    </lineage>
</organism>
<dbReference type="GO" id="GO:0003677">
    <property type="term" value="F:DNA binding"/>
    <property type="evidence" value="ECO:0007669"/>
    <property type="project" value="UniProtKB-KW"/>
</dbReference>
<dbReference type="Proteomes" id="UP000611796">
    <property type="component" value="Unassembled WGS sequence"/>
</dbReference>
<name>A0ABR7K7F5_9FIRM</name>
<keyword evidence="3" id="KW-1185">Reference proteome</keyword>
<reference evidence="2 3" key="1">
    <citation type="submission" date="2020-08" db="EMBL/GenBank/DDBJ databases">
        <authorList>
            <person name="Liu C."/>
            <person name="Sun Q."/>
        </authorList>
    </citation>
    <scope>NUCLEOTIDE SEQUENCE [LARGE SCALE GENOMIC DNA]</scope>
    <source>
        <strain evidence="2 3">NSJ-45</strain>
    </source>
</reference>
<feature type="coiled-coil region" evidence="1">
    <location>
        <begin position="10"/>
        <end position="65"/>
    </location>
</feature>
<dbReference type="EMBL" id="JACRWD010000019">
    <property type="protein sequence ID" value="MBC6005052.1"/>
    <property type="molecule type" value="Genomic_DNA"/>
</dbReference>
<evidence type="ECO:0000313" key="2">
    <source>
        <dbReference type="EMBL" id="MBC6005052.1"/>
    </source>
</evidence>
<sequence length="122" mass="14753">MLNLSSKKEIENLKFEKTRLEIKISKLEKEVESLRKANKIQEDLLKDWEKSYKESLFEINKLKKELKEYNPKLKPRTKKISKSDIKKIKELHRLNEYTYREISLKTKWSICTISKVINGFYD</sequence>
<evidence type="ECO:0000313" key="3">
    <source>
        <dbReference type="Proteomes" id="UP000611796"/>
    </source>
</evidence>
<proteinExistence type="predicted"/>
<accession>A0ABR7K7F5</accession>
<gene>
    <name evidence="2" type="ORF">H8891_14815</name>
</gene>
<protein>
    <submittedName>
        <fullName evidence="2">DNA-binding protein</fullName>
    </submittedName>
</protein>
<evidence type="ECO:0000256" key="1">
    <source>
        <dbReference type="SAM" id="Coils"/>
    </source>
</evidence>